<dbReference type="EnsemblBacteria" id="ADF61122">
    <property type="protein sequence ID" value="ADF61122"/>
    <property type="gene ID" value="ECL_01563"/>
</dbReference>
<organism evidence="1 2">
    <name type="scientific">Enterobacter cloacae subsp. cloacae (strain ATCC 13047 / DSM 30054 / NBRC 13535 / NCTC 10005 / WDCM 00083 / NCDC 279-56)</name>
    <dbReference type="NCBI Taxonomy" id="716541"/>
    <lineage>
        <taxon>Bacteria</taxon>
        <taxon>Pseudomonadati</taxon>
        <taxon>Pseudomonadota</taxon>
        <taxon>Gammaproteobacteria</taxon>
        <taxon>Enterobacterales</taxon>
        <taxon>Enterobacteriaceae</taxon>
        <taxon>Enterobacter</taxon>
        <taxon>Enterobacter cloacae complex</taxon>
    </lineage>
</organism>
<reference evidence="1 2" key="1">
    <citation type="journal article" date="2010" name="J. Bacteriol.">
        <title>Complete genome sequence of Enterobacter cloacae subsp. cloacae type strain ATCC 13047.</title>
        <authorList>
            <person name="Ren Y."/>
            <person name="Ren Y."/>
            <person name="Zhou Z."/>
            <person name="Guo X."/>
            <person name="Li Y."/>
            <person name="Feng L."/>
            <person name="Wang L."/>
        </authorList>
    </citation>
    <scope>NUCLEOTIDE SEQUENCE [LARGE SCALE GENOMIC DNA]</scope>
    <source>
        <strain evidence="2">ATCC 13047 / DSM 30054 / NBRC 13535 / NCTC 10005 / WDCM 00083 / NCDC 279-56</strain>
    </source>
</reference>
<sequence>MLVALFAMGMPEGHATKKDLWMFIAEMSVSLRTLSNTSVNDLPLQFTLTKDNEYIHFYHADDVRLAEDMRITGIDLRVSKERDGMAPLLSFSPSGQCITLDAVKKHYPELVLTDYPRGRSGNEVTSYTAPENMNGQKVSFSFSVNKPDCLDSVVISAGSD</sequence>
<dbReference type="OrthoDB" id="6522802at2"/>
<gene>
    <name evidence="1" type="ordered locus">ECL_01563</name>
</gene>
<dbReference type="EMBL" id="CP001918">
    <property type="protein sequence ID" value="ADF61122.1"/>
    <property type="molecule type" value="Genomic_DNA"/>
</dbReference>
<proteinExistence type="predicted"/>
<name>A0A0H3CIZ8_ENTCC</name>
<dbReference type="eggNOG" id="ENOG5032A12">
    <property type="taxonomic scope" value="Bacteria"/>
</dbReference>
<dbReference type="HOGENOM" id="CLU_128650_0_0_6"/>
<dbReference type="AlphaFoldDB" id="A0A0H3CIZ8"/>
<dbReference type="RefSeq" id="WP_013096201.1">
    <property type="nucleotide sequence ID" value="NC_014121.1"/>
</dbReference>
<keyword evidence="2" id="KW-1185">Reference proteome</keyword>
<evidence type="ECO:0000313" key="1">
    <source>
        <dbReference type="EMBL" id="ADF61122.1"/>
    </source>
</evidence>
<dbReference type="PATRIC" id="fig|716541.4.peg.1800"/>
<evidence type="ECO:0000313" key="2">
    <source>
        <dbReference type="Proteomes" id="UP000002363"/>
    </source>
</evidence>
<protein>
    <submittedName>
        <fullName evidence="1">Uncharacterized protein</fullName>
    </submittedName>
</protein>
<dbReference type="Proteomes" id="UP000002363">
    <property type="component" value="Chromosome"/>
</dbReference>
<accession>A0A0H3CIZ8</accession>
<dbReference type="STRING" id="716541.ECL_01563"/>
<dbReference type="KEGG" id="enc:ECL_01563"/>